<comment type="caution">
    <text evidence="4">The sequence shown here is derived from an EMBL/GenBank/DDBJ whole genome shotgun (WGS) entry which is preliminary data.</text>
</comment>
<protein>
    <recommendedName>
        <fullName evidence="6">N-acetylglucosaminyldiphosphoundecaprenol N-acetyl-beta-D-mannosaminyltransferase</fullName>
    </recommendedName>
</protein>
<dbReference type="InterPro" id="IPR004629">
    <property type="entry name" value="WecG_TagA_CpsF"/>
</dbReference>
<organism evidence="4 5">
    <name type="scientific">Actinocatenispora rupis</name>
    <dbReference type="NCBI Taxonomy" id="519421"/>
    <lineage>
        <taxon>Bacteria</taxon>
        <taxon>Bacillati</taxon>
        <taxon>Actinomycetota</taxon>
        <taxon>Actinomycetes</taxon>
        <taxon>Micromonosporales</taxon>
        <taxon>Micromonosporaceae</taxon>
        <taxon>Actinocatenispora</taxon>
    </lineage>
</organism>
<proteinExistence type="predicted"/>
<evidence type="ECO:0000313" key="4">
    <source>
        <dbReference type="EMBL" id="GID10332.1"/>
    </source>
</evidence>
<evidence type="ECO:0008006" key="6">
    <source>
        <dbReference type="Google" id="ProtNLM"/>
    </source>
</evidence>
<keyword evidence="2" id="KW-0808">Transferase</keyword>
<dbReference type="EMBL" id="BOMB01000007">
    <property type="protein sequence ID" value="GID10332.1"/>
    <property type="molecule type" value="Genomic_DNA"/>
</dbReference>
<keyword evidence="3" id="KW-0812">Transmembrane</keyword>
<accession>A0A8J3J564</accession>
<dbReference type="Proteomes" id="UP000612808">
    <property type="component" value="Unassembled WGS sequence"/>
</dbReference>
<name>A0A8J3J564_9ACTN</name>
<evidence type="ECO:0000256" key="1">
    <source>
        <dbReference type="ARBA" id="ARBA00022676"/>
    </source>
</evidence>
<evidence type="ECO:0000256" key="2">
    <source>
        <dbReference type="ARBA" id="ARBA00022679"/>
    </source>
</evidence>
<dbReference type="GO" id="GO:0016758">
    <property type="term" value="F:hexosyltransferase activity"/>
    <property type="evidence" value="ECO:0007669"/>
    <property type="project" value="TreeGrafter"/>
</dbReference>
<evidence type="ECO:0000313" key="5">
    <source>
        <dbReference type="Proteomes" id="UP000612808"/>
    </source>
</evidence>
<dbReference type="PANTHER" id="PTHR34136:SF1">
    <property type="entry name" value="UDP-N-ACETYL-D-MANNOSAMINURONIC ACID TRANSFERASE"/>
    <property type="match status" value="1"/>
</dbReference>
<dbReference type="RefSeq" id="WP_203655556.1">
    <property type="nucleotide sequence ID" value="NZ_BAAAZM010000003.1"/>
</dbReference>
<gene>
    <name evidence="4" type="ORF">Aru02nite_12210</name>
</gene>
<dbReference type="CDD" id="cd06533">
    <property type="entry name" value="Glyco_transf_WecG_TagA"/>
    <property type="match status" value="1"/>
</dbReference>
<feature type="transmembrane region" description="Helical" evidence="3">
    <location>
        <begin position="189"/>
        <end position="207"/>
    </location>
</feature>
<keyword evidence="3" id="KW-1133">Transmembrane helix</keyword>
<keyword evidence="5" id="KW-1185">Reference proteome</keyword>
<reference evidence="4" key="1">
    <citation type="submission" date="2021-01" db="EMBL/GenBank/DDBJ databases">
        <title>Whole genome shotgun sequence of Actinocatenispora rupis NBRC 107355.</title>
        <authorList>
            <person name="Komaki H."/>
            <person name="Tamura T."/>
        </authorList>
    </citation>
    <scope>NUCLEOTIDE SEQUENCE</scope>
    <source>
        <strain evidence="4">NBRC 107355</strain>
    </source>
</reference>
<dbReference type="AlphaFoldDB" id="A0A8J3J564"/>
<keyword evidence="3" id="KW-0472">Membrane</keyword>
<dbReference type="PANTHER" id="PTHR34136">
    <property type="match status" value="1"/>
</dbReference>
<dbReference type="Pfam" id="PF03808">
    <property type="entry name" value="Glyco_tran_WecG"/>
    <property type="match status" value="1"/>
</dbReference>
<keyword evidence="1" id="KW-0328">Glycosyltransferase</keyword>
<dbReference type="NCBIfam" id="TIGR00696">
    <property type="entry name" value="wecG_tagA_cpsF"/>
    <property type="match status" value="1"/>
</dbReference>
<evidence type="ECO:0000256" key="3">
    <source>
        <dbReference type="SAM" id="Phobius"/>
    </source>
</evidence>
<sequence>MSAPAAPSATVVLSGVGFHPLTEAEVVSRVVADLCAGVGGTLVTPNVDILRLVRRDAEARGHVESASYVVADGAPLVWASRLAGTALPERVAGSSLIWSLSAAVAAESRSVYLLGGAPGVAARAGEVLAERYPGLRVAGTSCPPYGFEDDPVAVERIRAEVTAARPDLVYVGLGFPKQERLIARLTPDLPGTWFVGCGAAIGFVAGVRRRAPRWMQRTGLEWAHRLGSEPTRLFRRYVVHDAPFALRLLAASALRRR</sequence>